<dbReference type="STRING" id="180498.A0A067K3Z8"/>
<accession>A0A067K3Z8</accession>
<sequence length="94" mass="10184">MAKSSTQTAIFFYFAVILSFLLIASFAEGRSLFGIGIKAKPECDSVYGVNSGDTCFAVTQIFNLTTEFFDSINPNLNCTSLFVGQWLCVDGSAN</sequence>
<dbReference type="GO" id="GO:0008061">
    <property type="term" value="F:chitin binding"/>
    <property type="evidence" value="ECO:0007669"/>
    <property type="project" value="UniProtKB-KW"/>
</dbReference>
<dbReference type="InterPro" id="IPR036779">
    <property type="entry name" value="LysM_dom_sf"/>
</dbReference>
<proteinExistence type="predicted"/>
<keyword evidence="6" id="KW-1185">Reference proteome</keyword>
<gene>
    <name evidence="5" type="ORF">JCGZ_17692</name>
</gene>
<dbReference type="InterPro" id="IPR018392">
    <property type="entry name" value="LysM"/>
</dbReference>
<dbReference type="Gene3D" id="3.10.350.10">
    <property type="entry name" value="LysM domain"/>
    <property type="match status" value="1"/>
</dbReference>
<dbReference type="PANTHER" id="PTHR34997">
    <property type="entry name" value="AM15"/>
    <property type="match status" value="1"/>
</dbReference>
<reference evidence="5 6" key="1">
    <citation type="journal article" date="2014" name="PLoS ONE">
        <title>Global Analysis of Gene Expression Profiles in Physic Nut (Jatropha curcas L.) Seedlings Exposed to Salt Stress.</title>
        <authorList>
            <person name="Zhang L."/>
            <person name="Zhang C."/>
            <person name="Wu P."/>
            <person name="Chen Y."/>
            <person name="Li M."/>
            <person name="Jiang H."/>
            <person name="Wu G."/>
        </authorList>
    </citation>
    <scope>NUCLEOTIDE SEQUENCE [LARGE SCALE GENOMIC DNA]</scope>
    <source>
        <strain evidence="6">cv. GZQX0401</strain>
        <tissue evidence="5">Young leaves</tissue>
    </source>
</reference>
<evidence type="ECO:0000259" key="4">
    <source>
        <dbReference type="PROSITE" id="PS51782"/>
    </source>
</evidence>
<dbReference type="OrthoDB" id="1921017at2759"/>
<keyword evidence="2" id="KW-0843">Virulence</keyword>
<dbReference type="SUPFAM" id="SSF54106">
    <property type="entry name" value="LysM domain"/>
    <property type="match status" value="1"/>
</dbReference>
<dbReference type="SMART" id="SM00257">
    <property type="entry name" value="LysM"/>
    <property type="match status" value="1"/>
</dbReference>
<dbReference type="InterPro" id="IPR052210">
    <property type="entry name" value="LysM1-like"/>
</dbReference>
<dbReference type="CDD" id="cd00118">
    <property type="entry name" value="LysM"/>
    <property type="match status" value="1"/>
</dbReference>
<organism evidence="5 6">
    <name type="scientific">Jatropha curcas</name>
    <name type="common">Barbados nut</name>
    <dbReference type="NCBI Taxonomy" id="180498"/>
    <lineage>
        <taxon>Eukaryota</taxon>
        <taxon>Viridiplantae</taxon>
        <taxon>Streptophyta</taxon>
        <taxon>Embryophyta</taxon>
        <taxon>Tracheophyta</taxon>
        <taxon>Spermatophyta</taxon>
        <taxon>Magnoliopsida</taxon>
        <taxon>eudicotyledons</taxon>
        <taxon>Gunneridae</taxon>
        <taxon>Pentapetalae</taxon>
        <taxon>rosids</taxon>
        <taxon>fabids</taxon>
        <taxon>Malpighiales</taxon>
        <taxon>Euphorbiaceae</taxon>
        <taxon>Crotonoideae</taxon>
        <taxon>Jatropheae</taxon>
        <taxon>Jatropha</taxon>
    </lineage>
</organism>
<evidence type="ECO:0000256" key="2">
    <source>
        <dbReference type="ARBA" id="ARBA00023026"/>
    </source>
</evidence>
<protein>
    <recommendedName>
        <fullName evidence="4">LysM domain-containing protein</fullName>
    </recommendedName>
</protein>
<dbReference type="AlphaFoldDB" id="A0A067K3Z8"/>
<dbReference type="PROSITE" id="PS51782">
    <property type="entry name" value="LYSM"/>
    <property type="match status" value="1"/>
</dbReference>
<evidence type="ECO:0000313" key="6">
    <source>
        <dbReference type="Proteomes" id="UP000027138"/>
    </source>
</evidence>
<dbReference type="EMBL" id="KK914893">
    <property type="protein sequence ID" value="KDP26534.1"/>
    <property type="molecule type" value="Genomic_DNA"/>
</dbReference>
<evidence type="ECO:0000256" key="3">
    <source>
        <dbReference type="SAM" id="SignalP"/>
    </source>
</evidence>
<feature type="chain" id="PRO_5001639191" description="LysM domain-containing protein" evidence="3">
    <location>
        <begin position="30"/>
        <end position="94"/>
    </location>
</feature>
<evidence type="ECO:0000256" key="1">
    <source>
        <dbReference type="ARBA" id="ARBA00022669"/>
    </source>
</evidence>
<feature type="domain" description="LysM" evidence="4">
    <location>
        <begin position="45"/>
        <end position="89"/>
    </location>
</feature>
<feature type="signal peptide" evidence="3">
    <location>
        <begin position="1"/>
        <end position="29"/>
    </location>
</feature>
<evidence type="ECO:0000313" key="5">
    <source>
        <dbReference type="EMBL" id="KDP26534.1"/>
    </source>
</evidence>
<name>A0A067K3Z8_JATCU</name>
<dbReference type="PANTHER" id="PTHR34997:SF1">
    <property type="entry name" value="PEPTIDOGLYCAN-BINDING LYSIN DOMAIN"/>
    <property type="match status" value="1"/>
</dbReference>
<dbReference type="Pfam" id="PF01476">
    <property type="entry name" value="LysM"/>
    <property type="match status" value="1"/>
</dbReference>
<keyword evidence="3" id="KW-0732">Signal</keyword>
<dbReference type="Proteomes" id="UP000027138">
    <property type="component" value="Unassembled WGS sequence"/>
</dbReference>
<keyword evidence="1" id="KW-0147">Chitin-binding</keyword>